<dbReference type="SUPFAM" id="SSF48452">
    <property type="entry name" value="TPR-like"/>
    <property type="match status" value="2"/>
</dbReference>
<dbReference type="SMART" id="SM00028">
    <property type="entry name" value="TPR"/>
    <property type="match status" value="3"/>
</dbReference>
<dbReference type="Pfam" id="PF13759">
    <property type="entry name" value="2OG-FeII_Oxy_5"/>
    <property type="match status" value="1"/>
</dbReference>
<dbReference type="InterPro" id="IPR012668">
    <property type="entry name" value="CHP02466"/>
</dbReference>
<dbReference type="Pfam" id="PF14559">
    <property type="entry name" value="TPR_19"/>
    <property type="match status" value="1"/>
</dbReference>
<proteinExistence type="predicted"/>
<keyword evidence="2" id="KW-1185">Reference proteome</keyword>
<dbReference type="InterPro" id="IPR019734">
    <property type="entry name" value="TPR_rpt"/>
</dbReference>
<dbReference type="Pfam" id="PF13432">
    <property type="entry name" value="TPR_16"/>
    <property type="match status" value="2"/>
</dbReference>
<accession>A0ABV2EMJ8</accession>
<dbReference type="EMBL" id="JBEPLU010000003">
    <property type="protein sequence ID" value="MET3528262.1"/>
    <property type="molecule type" value="Genomic_DNA"/>
</dbReference>
<dbReference type="InterPro" id="IPR011990">
    <property type="entry name" value="TPR-like_helical_dom_sf"/>
</dbReference>
<dbReference type="RefSeq" id="WP_354298224.1">
    <property type="nucleotide sequence ID" value="NZ_JBEPLU010000003.1"/>
</dbReference>
<protein>
    <submittedName>
        <fullName evidence="1">Tetratricopeptide (TPR) repeat protein</fullName>
    </submittedName>
</protein>
<evidence type="ECO:0000313" key="2">
    <source>
        <dbReference type="Proteomes" id="UP001549110"/>
    </source>
</evidence>
<dbReference type="Proteomes" id="UP001549110">
    <property type="component" value="Unassembled WGS sequence"/>
</dbReference>
<comment type="caution">
    <text evidence="1">The sequence shown here is derived from an EMBL/GenBank/DDBJ whole genome shotgun (WGS) entry which is preliminary data.</text>
</comment>
<gene>
    <name evidence="1" type="ORF">ABID41_003401</name>
</gene>
<dbReference type="Gene3D" id="1.25.40.10">
    <property type="entry name" value="Tetratricopeptide repeat domain"/>
    <property type="match status" value="3"/>
</dbReference>
<reference evidence="1 2" key="1">
    <citation type="submission" date="2024-06" db="EMBL/GenBank/DDBJ databases">
        <title>Genomic Encyclopedia of Type Strains, Phase IV (KMG-IV): sequencing the most valuable type-strain genomes for metagenomic binning, comparative biology and taxonomic classification.</title>
        <authorList>
            <person name="Goeker M."/>
        </authorList>
    </citation>
    <scope>NUCLEOTIDE SEQUENCE [LARGE SCALE GENOMIC DNA]</scope>
    <source>
        <strain evidence="1 2">DSM 17809</strain>
    </source>
</reference>
<organism evidence="1 2">
    <name type="scientific">Phenylobacterium koreense</name>
    <dbReference type="NCBI Taxonomy" id="266125"/>
    <lineage>
        <taxon>Bacteria</taxon>
        <taxon>Pseudomonadati</taxon>
        <taxon>Pseudomonadota</taxon>
        <taxon>Alphaproteobacteria</taxon>
        <taxon>Caulobacterales</taxon>
        <taxon>Caulobacteraceae</taxon>
        <taxon>Phenylobacterium</taxon>
    </lineage>
</organism>
<evidence type="ECO:0000313" key="1">
    <source>
        <dbReference type="EMBL" id="MET3528262.1"/>
    </source>
</evidence>
<name>A0ABV2EMJ8_9CAUL</name>
<sequence length="549" mass="58736">MPVELQPAPPPPVSAETAQALEQARQLARSGQASGAERTYRAVLARDRDCVQAAAALARLLTADGRAVEAAALITPFVLQEAIWPEALSARAAALKAAGRKAESLADYQLAARINPTSGVAAHNVASGLGDAGLDQEAVAEAERAFSLGLDAPETWLVYGRALQGLRRFEDAERALRYALARRPIYPDALRDLSQLLWMTTGDPGAALAPLDAALAAVSSGPLASTLAGVKVRALNHIVGEDEALAFAEHALRAAPGDLRLALETAVLSLRSAPERSLELCSQVVAHSPRDASARRALAHALLAVGDNREAARIAETLLGEDRFDQEAAAALATAWRAGGDDRYRQLWDYSRLVYAQAIDTPRGWTSLAAYLEELAAALIELHGLKAHPLDQSLRGGTQTSQNLLVSRQPAIAAFFQAIEGPIRAYRERIGQGEDLFRARNRGGHRVLGAWSVRLRPGGFHVDHLHPQGWISSACYIAVPKAVGAGADRAGWLRFGQPSIPTRPALEAEHFVRPEPGLLALFPSYMWHGTVPFGGDEPRMTIAFDLIPA</sequence>
<dbReference type="Gene3D" id="2.60.120.620">
    <property type="entry name" value="q2cbj1_9rhob like domain"/>
    <property type="match status" value="1"/>
</dbReference>